<name>A0A554NCU9_9EURY</name>
<dbReference type="GO" id="GO:0016491">
    <property type="term" value="F:oxidoreductase activity"/>
    <property type="evidence" value="ECO:0007669"/>
    <property type="project" value="UniProtKB-ARBA"/>
</dbReference>
<dbReference type="Gene3D" id="3.30.1780.10">
    <property type="entry name" value="ornithine cyclodeaminase, domain 1"/>
    <property type="match status" value="1"/>
</dbReference>
<organism evidence="2 3">
    <name type="scientific">Haloglomus irregulare</name>
    <dbReference type="NCBI Taxonomy" id="2234134"/>
    <lineage>
        <taxon>Archaea</taxon>
        <taxon>Methanobacteriati</taxon>
        <taxon>Methanobacteriota</taxon>
        <taxon>Stenosarchaea group</taxon>
        <taxon>Halobacteria</taxon>
        <taxon>Halobacteriales</taxon>
        <taxon>Natronomonadaceae</taxon>
        <taxon>Haloglomus</taxon>
    </lineage>
</organism>
<dbReference type="Proteomes" id="UP000319894">
    <property type="component" value="Unassembled WGS sequence"/>
</dbReference>
<evidence type="ECO:0000313" key="2">
    <source>
        <dbReference type="EMBL" id="TSD15202.1"/>
    </source>
</evidence>
<dbReference type="SUPFAM" id="SSF51735">
    <property type="entry name" value="NAD(P)-binding Rossmann-fold domains"/>
    <property type="match status" value="1"/>
</dbReference>
<dbReference type="InterPro" id="IPR023401">
    <property type="entry name" value="ODC_N"/>
</dbReference>
<dbReference type="InterPro" id="IPR036291">
    <property type="entry name" value="NAD(P)-bd_dom_sf"/>
</dbReference>
<comment type="caution">
    <text evidence="2">The sequence shown here is derived from an EMBL/GenBank/DDBJ whole genome shotgun (WGS) entry which is preliminary data.</text>
</comment>
<dbReference type="InterPro" id="IPR003462">
    <property type="entry name" value="ODC_Mu_crystall"/>
</dbReference>
<protein>
    <submittedName>
        <fullName evidence="2">Ornithine cyclodeaminase family protein</fullName>
    </submittedName>
</protein>
<dbReference type="PANTHER" id="PTHR13812">
    <property type="entry name" value="KETIMINE REDUCTASE MU-CRYSTALLIN"/>
    <property type="match status" value="1"/>
</dbReference>
<dbReference type="FunFam" id="3.40.50.720:FF:000311">
    <property type="entry name" value="Ornithine cyclodeaminase"/>
    <property type="match status" value="1"/>
</dbReference>
<evidence type="ECO:0000313" key="3">
    <source>
        <dbReference type="Proteomes" id="UP000319894"/>
    </source>
</evidence>
<dbReference type="InParanoid" id="A0A554NCU9"/>
<dbReference type="PANTHER" id="PTHR13812:SF19">
    <property type="entry name" value="KETIMINE REDUCTASE MU-CRYSTALLIN"/>
    <property type="match status" value="1"/>
</dbReference>
<proteinExistence type="inferred from homology"/>
<evidence type="ECO:0000256" key="1">
    <source>
        <dbReference type="ARBA" id="ARBA00008903"/>
    </source>
</evidence>
<dbReference type="EMBL" id="QMDX01000002">
    <property type="protein sequence ID" value="TSD15202.1"/>
    <property type="molecule type" value="Genomic_DNA"/>
</dbReference>
<dbReference type="RefSeq" id="WP_144261042.1">
    <property type="nucleotide sequence ID" value="NZ_QMDX01000002.1"/>
</dbReference>
<keyword evidence="3" id="KW-1185">Reference proteome</keyword>
<reference evidence="2 3" key="1">
    <citation type="submission" date="2018-06" db="EMBL/GenBank/DDBJ databases">
        <title>Natronomonas sp. F16-60 a new haloarchaeon isolated from a solar saltern of Isla Cristina, Huelva, Spain.</title>
        <authorList>
            <person name="Duran-Viseras A."/>
            <person name="Sanchez-Porro C."/>
            <person name="Ventosa A."/>
        </authorList>
    </citation>
    <scope>NUCLEOTIDE SEQUENCE [LARGE SCALE GENOMIC DNA]</scope>
    <source>
        <strain evidence="2 3">F16-60</strain>
    </source>
</reference>
<dbReference type="AlphaFoldDB" id="A0A554NCU9"/>
<dbReference type="GO" id="GO:0019752">
    <property type="term" value="P:carboxylic acid metabolic process"/>
    <property type="evidence" value="ECO:0007669"/>
    <property type="project" value="UniProtKB-ARBA"/>
</dbReference>
<comment type="similarity">
    <text evidence="1">Belongs to the ornithine cyclodeaminase/mu-crystallin family.</text>
</comment>
<sequence length="334" mass="34524">MTDTEVLFLRSDELSGLATFPDYIDAVREGYREVGDGAPAEPRTKLVNESPPGMLTGYMAVLPETGAMGGYTYAAGFGDRDAHFLLPLFDAESGRPVALLDGASLNPFKTGAAGGVAADELARPDATDLALFGSGAQARGQLRAAAAVRDIETVEVYSPTKEHRESFAAEMNGALDASVAAVASPDAAVEGADIVVTATNAGEPVFDGEMLDPGTHVTVMGQYDAGKREVDATTVERATYVPDLRARAHQDAGAFLAAVEAGAVDEAHIHAELGEVVAGVADGRTDREEITVFDSGGTGIETVAAAQMLYERAEAQGLGETIGFAPASEALTGE</sequence>
<dbReference type="Pfam" id="PF02423">
    <property type="entry name" value="OCD_Mu_crystall"/>
    <property type="match status" value="1"/>
</dbReference>
<gene>
    <name evidence="2" type="ORF">DP107_04955</name>
</gene>
<dbReference type="Gene3D" id="3.40.50.720">
    <property type="entry name" value="NAD(P)-binding Rossmann-like Domain"/>
    <property type="match status" value="1"/>
</dbReference>
<dbReference type="OrthoDB" id="182805at2157"/>
<accession>A0A554NCU9</accession>
<dbReference type="PIRSF" id="PIRSF001439">
    <property type="entry name" value="CryM"/>
    <property type="match status" value="1"/>
</dbReference>
<dbReference type="GO" id="GO:0005737">
    <property type="term" value="C:cytoplasm"/>
    <property type="evidence" value="ECO:0007669"/>
    <property type="project" value="TreeGrafter"/>
</dbReference>